<reference evidence="3 4" key="1">
    <citation type="submission" date="2022-11" db="EMBL/GenBank/DDBJ databases">
        <title>Genome sequencing of Acetobacter type strain.</title>
        <authorList>
            <person name="Heo J."/>
            <person name="Lee D."/>
            <person name="Han B.-H."/>
            <person name="Hong S.-B."/>
            <person name="Kwon S.-W."/>
        </authorList>
    </citation>
    <scope>NUCLEOTIDE SEQUENCE [LARGE SCALE GENOMIC DNA]</scope>
    <source>
        <strain evidence="3 4">KACC 21251</strain>
    </source>
</reference>
<dbReference type="RefSeq" id="WP_166123618.1">
    <property type="nucleotide sequence ID" value="NZ_JAPIUX010000032.1"/>
</dbReference>
<dbReference type="EMBL" id="JAPIUX010000032">
    <property type="protein sequence ID" value="MCX2562240.1"/>
    <property type="molecule type" value="Genomic_DNA"/>
</dbReference>
<gene>
    <name evidence="3" type="ORF">OQ252_12665</name>
</gene>
<dbReference type="Proteomes" id="UP001526446">
    <property type="component" value="Unassembled WGS sequence"/>
</dbReference>
<keyword evidence="1" id="KW-0175">Coiled coil</keyword>
<evidence type="ECO:0000313" key="4">
    <source>
        <dbReference type="Proteomes" id="UP001526446"/>
    </source>
</evidence>
<organism evidence="3 4">
    <name type="scientific">Acetobacter farinalis</name>
    <dbReference type="NCBI Taxonomy" id="1260984"/>
    <lineage>
        <taxon>Bacteria</taxon>
        <taxon>Pseudomonadati</taxon>
        <taxon>Pseudomonadota</taxon>
        <taxon>Alphaproteobacteria</taxon>
        <taxon>Acetobacterales</taxon>
        <taxon>Acetobacteraceae</taxon>
        <taxon>Acetobacter</taxon>
    </lineage>
</organism>
<keyword evidence="4" id="KW-1185">Reference proteome</keyword>
<feature type="coiled-coil region" evidence="1">
    <location>
        <begin position="53"/>
        <end position="97"/>
    </location>
</feature>
<accession>A0ABT3QAE1</accession>
<comment type="caution">
    <text evidence="3">The sequence shown here is derived from an EMBL/GenBank/DDBJ whole genome shotgun (WGS) entry which is preliminary data.</text>
</comment>
<sequence length="312" mass="35440">MRLDIERLRKIWALAERGIAGEATAAKARALSMASPFGYDLDDIPVLLRGGDVEQARKDRERLRAEAERRAQEAARKAELKARRQTDREKADEIERRYGGNLFQPSADERALIDAAAPYLKRDSRFEHDWNRDAIDTLRAAFPLPTTISDAIAEWKRWNALCSDRQFVCRARRKGVWESQEPVQHRMQIVADIAGHELPASTLDDLITRLRFLEELEPDDAGIHAILRDLTTLQIGNRVDTGARTTPEVPPRPRRRKTRTATERRAEVEAILASEEGRRMTLRQVADMVGVSPATVLNLKRKIEGSLPDTNI</sequence>
<proteinExistence type="predicted"/>
<feature type="region of interest" description="Disordered" evidence="2">
    <location>
        <begin position="241"/>
        <end position="264"/>
    </location>
</feature>
<protein>
    <submittedName>
        <fullName evidence="3">Uncharacterized protein</fullName>
    </submittedName>
</protein>
<name>A0ABT3QAE1_9PROT</name>
<evidence type="ECO:0000256" key="1">
    <source>
        <dbReference type="SAM" id="Coils"/>
    </source>
</evidence>
<evidence type="ECO:0000313" key="3">
    <source>
        <dbReference type="EMBL" id="MCX2562240.1"/>
    </source>
</evidence>
<evidence type="ECO:0000256" key="2">
    <source>
        <dbReference type="SAM" id="MobiDB-lite"/>
    </source>
</evidence>